<evidence type="ECO:0000313" key="2">
    <source>
        <dbReference type="Proteomes" id="UP000356253"/>
    </source>
</evidence>
<proteinExistence type="predicted"/>
<protein>
    <submittedName>
        <fullName evidence="1">Uncharacterized protein</fullName>
    </submittedName>
</protein>
<organism evidence="1 2">
    <name type="scientific">Mesonia oceanica</name>
    <dbReference type="NCBI Taxonomy" id="2687242"/>
    <lineage>
        <taxon>Bacteria</taxon>
        <taxon>Pseudomonadati</taxon>
        <taxon>Bacteroidota</taxon>
        <taxon>Flavobacteriia</taxon>
        <taxon>Flavobacteriales</taxon>
        <taxon>Flavobacteriaceae</taxon>
        <taxon>Mesonia</taxon>
    </lineage>
</organism>
<keyword evidence="2" id="KW-1185">Reference proteome</keyword>
<comment type="caution">
    <text evidence="1">The sequence shown here is derived from an EMBL/GenBank/DDBJ whole genome shotgun (WGS) entry which is preliminary data.</text>
</comment>
<evidence type="ECO:0000313" key="1">
    <source>
        <dbReference type="EMBL" id="VVV02100.1"/>
    </source>
</evidence>
<accession>A0AC61YCW8</accession>
<reference evidence="1" key="1">
    <citation type="submission" date="2019-09" db="EMBL/GenBank/DDBJ databases">
        <authorList>
            <person name="Rodrigo-Torres L."/>
            <person name="Arahal R. D."/>
            <person name="Lucena T."/>
        </authorList>
    </citation>
    <scope>NUCLEOTIDE SEQUENCE</scope>
    <source>
        <strain evidence="1">ISS653</strain>
    </source>
</reference>
<dbReference type="EMBL" id="CABVMM010000015">
    <property type="protein sequence ID" value="VVV02100.1"/>
    <property type="molecule type" value="Genomic_DNA"/>
</dbReference>
<name>A0AC61YCW8_9FLAO</name>
<sequence>MLLVLLSWIYIFLSASIWGAATHKIFKIQNSHPVISQLLGLFFICLFTSVFAFFKPINTSFHLVLLGLNILLGCWQKREIISSFQQFIELFQSLSKFLKTCFLGLSLLILAQAASAPFVIDNESYYLQTIKWLNEYGFVKGLANLHLFLAQNSGWHILQSAFNFSFLYENFNDLSAYLFCLVVLFAFEKLNLFFQQKTNHLADLFLAIIPLGSVLFFQFISAPSPDVPVFLISFLLFYFILKKWNNFLKEDFTIISLLSFFVLYLKVSSVFIAFIPLGILVFNFQKLKKGLLPIISVGLITLCVLLVKNQILTGYPLFPLQQLQLIETDYSLPKEYQEFFFTMNKAYAYHISYQEYTSLSVWERFKAWLFLPKLHGYFNQLIILLLVIFPFFILKSKQKKPLFFIYSLAILQLGILFFTSPQYRFFLVFILVLSGLLFFIYFQQKKILKILLIAGISFSCFPLFFSLQYNQFTNNQLIQQSSSFKLNNIIYPHKNSKYDYVYKAEQLENLNYQNPVNIDFLWITGDGKLPAIKKEQIEYFKKNFHIIPQLRTGKLEDGFYAKPIENFEDE</sequence>
<gene>
    <name evidence="1" type="ORF">FVB9532_03396</name>
</gene>
<dbReference type="Proteomes" id="UP000356253">
    <property type="component" value="Unassembled WGS sequence"/>
</dbReference>